<name>A0A5B7EZJ6_PORTR</name>
<evidence type="ECO:0000313" key="2">
    <source>
        <dbReference type="Proteomes" id="UP000324222"/>
    </source>
</evidence>
<gene>
    <name evidence="1" type="ORF">E2C01_032137</name>
</gene>
<proteinExistence type="predicted"/>
<dbReference type="EMBL" id="VSRR010004124">
    <property type="protein sequence ID" value="MPC38627.1"/>
    <property type="molecule type" value="Genomic_DNA"/>
</dbReference>
<comment type="caution">
    <text evidence="1">The sequence shown here is derived from an EMBL/GenBank/DDBJ whole genome shotgun (WGS) entry which is preliminary data.</text>
</comment>
<accession>A0A5B7EZJ6</accession>
<dbReference type="AlphaFoldDB" id="A0A5B7EZJ6"/>
<evidence type="ECO:0000313" key="1">
    <source>
        <dbReference type="EMBL" id="MPC38627.1"/>
    </source>
</evidence>
<protein>
    <submittedName>
        <fullName evidence="1">Uncharacterized protein</fullName>
    </submittedName>
</protein>
<reference evidence="1 2" key="1">
    <citation type="submission" date="2019-05" db="EMBL/GenBank/DDBJ databases">
        <title>Another draft genome of Portunus trituberculatus and its Hox gene families provides insights of decapod evolution.</title>
        <authorList>
            <person name="Jeong J.-H."/>
            <person name="Song I."/>
            <person name="Kim S."/>
            <person name="Choi T."/>
            <person name="Kim D."/>
            <person name="Ryu S."/>
            <person name="Kim W."/>
        </authorList>
    </citation>
    <scope>NUCLEOTIDE SEQUENCE [LARGE SCALE GENOMIC DNA]</scope>
    <source>
        <tissue evidence="1">Muscle</tissue>
    </source>
</reference>
<dbReference type="Proteomes" id="UP000324222">
    <property type="component" value="Unassembled WGS sequence"/>
</dbReference>
<keyword evidence="2" id="KW-1185">Reference proteome</keyword>
<sequence>MHQPINTVSSTTNRFFTAFGKEVSPVRSTMPLITCSKNGLHNSSGISNQTTHSWQEWIDGELPQHCEIIVVEADAVHLSEVRKHVLWNVFEAYTIHVEGHNTWQFFEHVICELKVTVVAYTEDTQ</sequence>
<organism evidence="1 2">
    <name type="scientific">Portunus trituberculatus</name>
    <name type="common">Swimming crab</name>
    <name type="synonym">Neptunus trituberculatus</name>
    <dbReference type="NCBI Taxonomy" id="210409"/>
    <lineage>
        <taxon>Eukaryota</taxon>
        <taxon>Metazoa</taxon>
        <taxon>Ecdysozoa</taxon>
        <taxon>Arthropoda</taxon>
        <taxon>Crustacea</taxon>
        <taxon>Multicrustacea</taxon>
        <taxon>Malacostraca</taxon>
        <taxon>Eumalacostraca</taxon>
        <taxon>Eucarida</taxon>
        <taxon>Decapoda</taxon>
        <taxon>Pleocyemata</taxon>
        <taxon>Brachyura</taxon>
        <taxon>Eubrachyura</taxon>
        <taxon>Portunoidea</taxon>
        <taxon>Portunidae</taxon>
        <taxon>Portuninae</taxon>
        <taxon>Portunus</taxon>
    </lineage>
</organism>